<dbReference type="GO" id="GO:0016747">
    <property type="term" value="F:acyltransferase activity, transferring groups other than amino-acyl groups"/>
    <property type="evidence" value="ECO:0007669"/>
    <property type="project" value="InterPro"/>
</dbReference>
<dbReference type="EMBL" id="FNBA01000001">
    <property type="protein sequence ID" value="SDE49663.1"/>
    <property type="molecule type" value="Genomic_DNA"/>
</dbReference>
<dbReference type="PROSITE" id="PS51186">
    <property type="entry name" value="GNAT"/>
    <property type="match status" value="1"/>
</dbReference>
<feature type="domain" description="N-acetyltransferase" evidence="1">
    <location>
        <begin position="1"/>
        <end position="166"/>
    </location>
</feature>
<dbReference type="SUPFAM" id="SSF55729">
    <property type="entry name" value="Acyl-CoA N-acyltransferases (Nat)"/>
    <property type="match status" value="1"/>
</dbReference>
<accession>A0A1G7DDS9</accession>
<dbReference type="InterPro" id="IPR000182">
    <property type="entry name" value="GNAT_dom"/>
</dbReference>
<gene>
    <name evidence="2" type="ORF">SAMN05421855_101917</name>
</gene>
<keyword evidence="2" id="KW-0808">Transferase</keyword>
<dbReference type="PANTHER" id="PTHR43617">
    <property type="entry name" value="L-AMINO ACID N-ACETYLTRANSFERASE"/>
    <property type="match status" value="1"/>
</dbReference>
<reference evidence="2 3" key="1">
    <citation type="submission" date="2016-10" db="EMBL/GenBank/DDBJ databases">
        <authorList>
            <person name="de Groot N.N."/>
        </authorList>
    </citation>
    <scope>NUCLEOTIDE SEQUENCE [LARGE SCALE GENOMIC DNA]</scope>
    <source>
        <strain evidence="2 3">DSM 16195</strain>
    </source>
</reference>
<organism evidence="2 3">
    <name type="scientific">Ulvibacter litoralis</name>
    <dbReference type="NCBI Taxonomy" id="227084"/>
    <lineage>
        <taxon>Bacteria</taxon>
        <taxon>Pseudomonadati</taxon>
        <taxon>Bacteroidota</taxon>
        <taxon>Flavobacteriia</taxon>
        <taxon>Flavobacteriales</taxon>
        <taxon>Flavobacteriaceae</taxon>
        <taxon>Ulvibacter</taxon>
    </lineage>
</organism>
<dbReference type="Proteomes" id="UP000199321">
    <property type="component" value="Unassembled WGS sequence"/>
</dbReference>
<dbReference type="Gene3D" id="3.40.630.30">
    <property type="match status" value="1"/>
</dbReference>
<dbReference type="PANTHER" id="PTHR43617:SF22">
    <property type="entry name" value="L-AMINO ACID N-ACETYLTRANSFERASE AAAT"/>
    <property type="match status" value="1"/>
</dbReference>
<name>A0A1G7DDS9_9FLAO</name>
<dbReference type="OrthoDB" id="9796381at2"/>
<evidence type="ECO:0000313" key="3">
    <source>
        <dbReference type="Proteomes" id="UP000199321"/>
    </source>
</evidence>
<proteinExistence type="predicted"/>
<dbReference type="STRING" id="227084.SAMN05421855_101917"/>
<sequence length="166" mass="19587">MIRKAKLSEIEQILTITRACADKMTSEGILQWNEHYPSIQAFQKDVARQELYVLLIEDTIIGSIVISSEKDSEYNQIDWLTEDSHHYYIHRVAIDPNFQKKGYAKKLMDFAEDFAEAQQAVSVRLDTFSQNKRNQKFYEARAYTRLGNIYFPKQSEHPFYCYEKVL</sequence>
<dbReference type="AlphaFoldDB" id="A0A1G7DDS9"/>
<keyword evidence="3" id="KW-1185">Reference proteome</keyword>
<dbReference type="RefSeq" id="WP_093141068.1">
    <property type="nucleotide sequence ID" value="NZ_BMWO01000001.1"/>
</dbReference>
<dbReference type="CDD" id="cd04301">
    <property type="entry name" value="NAT_SF"/>
    <property type="match status" value="1"/>
</dbReference>
<dbReference type="InterPro" id="IPR016181">
    <property type="entry name" value="Acyl_CoA_acyltransferase"/>
</dbReference>
<protein>
    <submittedName>
        <fullName evidence="2">Acetyltransferase (GNAT) family protein</fullName>
    </submittedName>
</protein>
<dbReference type="Pfam" id="PF00583">
    <property type="entry name" value="Acetyltransf_1"/>
    <property type="match status" value="1"/>
</dbReference>
<evidence type="ECO:0000313" key="2">
    <source>
        <dbReference type="EMBL" id="SDE49663.1"/>
    </source>
</evidence>
<evidence type="ECO:0000259" key="1">
    <source>
        <dbReference type="PROSITE" id="PS51186"/>
    </source>
</evidence>
<dbReference type="InterPro" id="IPR050276">
    <property type="entry name" value="MshD_Acetyltransferase"/>
</dbReference>